<gene>
    <name evidence="7" type="ORF">DKT77_10260</name>
</gene>
<dbReference type="AlphaFoldDB" id="A0A2V2LAR1"/>
<dbReference type="InterPro" id="IPR010930">
    <property type="entry name" value="Flg_bb/hook_C_dom"/>
</dbReference>
<name>A0A2V2LAR1_9RHOB</name>
<evidence type="ECO:0000259" key="6">
    <source>
        <dbReference type="Pfam" id="PF06429"/>
    </source>
</evidence>
<comment type="caution">
    <text evidence="7">The sequence shown here is derived from an EMBL/GenBank/DDBJ whole genome shotgun (WGS) entry which is preliminary data.</text>
</comment>
<dbReference type="EMBL" id="QGKU01000033">
    <property type="protein sequence ID" value="PWR02570.1"/>
    <property type="molecule type" value="Genomic_DNA"/>
</dbReference>
<keyword evidence="7" id="KW-0966">Cell projection</keyword>
<feature type="domain" description="Flagellar basal-body/hook protein C-terminal" evidence="6">
    <location>
        <begin position="203"/>
        <end position="247"/>
    </location>
</feature>
<keyword evidence="8" id="KW-1185">Reference proteome</keyword>
<dbReference type="RefSeq" id="WP_109811619.1">
    <property type="nucleotide sequence ID" value="NZ_QGKU01000033.1"/>
</dbReference>
<dbReference type="GO" id="GO:0009425">
    <property type="term" value="C:bacterial-type flagellum basal body"/>
    <property type="evidence" value="ECO:0007669"/>
    <property type="project" value="UniProtKB-SubCell"/>
</dbReference>
<dbReference type="OrthoDB" id="9804559at2"/>
<evidence type="ECO:0000256" key="3">
    <source>
        <dbReference type="ARBA" id="ARBA00023143"/>
    </source>
</evidence>
<accession>A0A2V2LAR1</accession>
<proteinExistence type="inferred from homology"/>
<dbReference type="InterPro" id="IPR037925">
    <property type="entry name" value="FlgE/F/G-like"/>
</dbReference>
<dbReference type="GO" id="GO:0071978">
    <property type="term" value="P:bacterial-type flagellum-dependent swarming motility"/>
    <property type="evidence" value="ECO:0007669"/>
    <property type="project" value="TreeGrafter"/>
</dbReference>
<comment type="subcellular location">
    <subcellularLocation>
        <location evidence="1">Bacterial flagellum basal body</location>
    </subcellularLocation>
</comment>
<comment type="subunit">
    <text evidence="4">The basal body constitutes a major portion of the flagellar organelle and consists of five rings (E,L,P,S, and M) mounted on a central rod. The rod consists of about 26 subunits of FlgG in the distal portion, and FlgB, FlgC and FlgF are thought to build up the proximal portion of the rod with about 6 subunits each.</text>
</comment>
<comment type="similarity">
    <text evidence="2">Belongs to the flagella basal body rod proteins family.</text>
</comment>
<organism evidence="7 8">
    <name type="scientific">Meridianimarinicoccus roseus</name>
    <dbReference type="NCBI Taxonomy" id="2072018"/>
    <lineage>
        <taxon>Bacteria</taxon>
        <taxon>Pseudomonadati</taxon>
        <taxon>Pseudomonadota</taxon>
        <taxon>Alphaproteobacteria</taxon>
        <taxon>Rhodobacterales</taxon>
        <taxon>Paracoccaceae</taxon>
        <taxon>Meridianimarinicoccus</taxon>
    </lineage>
</organism>
<evidence type="ECO:0000256" key="4">
    <source>
        <dbReference type="ARBA" id="ARBA00038560"/>
    </source>
</evidence>
<dbReference type="SUPFAM" id="SSF117143">
    <property type="entry name" value="Flagellar hook protein flgE"/>
    <property type="match status" value="1"/>
</dbReference>
<protein>
    <recommendedName>
        <fullName evidence="5">Flagellar basal-body rod protein FlgF</fullName>
    </recommendedName>
</protein>
<evidence type="ECO:0000256" key="2">
    <source>
        <dbReference type="ARBA" id="ARBA00009677"/>
    </source>
</evidence>
<evidence type="ECO:0000256" key="5">
    <source>
        <dbReference type="ARBA" id="ARBA00040228"/>
    </source>
</evidence>
<dbReference type="Pfam" id="PF06429">
    <property type="entry name" value="Flg_bbr_C"/>
    <property type="match status" value="1"/>
</dbReference>
<dbReference type="PANTHER" id="PTHR30435:SF18">
    <property type="entry name" value="FLAGELLAR BASAL-BODY ROD PROTEIN FLGF"/>
    <property type="match status" value="1"/>
</dbReference>
<reference evidence="7 8" key="1">
    <citation type="submission" date="2018-05" db="EMBL/GenBank/DDBJ databases">
        <title>Rhodobacteraceae gen. nov., sp. nov. isolated from sea water.</title>
        <authorList>
            <person name="Ren Y."/>
        </authorList>
    </citation>
    <scope>NUCLEOTIDE SEQUENCE [LARGE SCALE GENOMIC DNA]</scope>
    <source>
        <strain evidence="7 8">TG-679</strain>
    </source>
</reference>
<keyword evidence="3" id="KW-0975">Bacterial flagellum</keyword>
<keyword evidence="7" id="KW-0969">Cilium</keyword>
<keyword evidence="7" id="KW-0282">Flagellum</keyword>
<evidence type="ECO:0000256" key="1">
    <source>
        <dbReference type="ARBA" id="ARBA00004117"/>
    </source>
</evidence>
<dbReference type="PANTHER" id="PTHR30435">
    <property type="entry name" value="FLAGELLAR PROTEIN"/>
    <property type="match status" value="1"/>
</dbReference>
<evidence type="ECO:0000313" key="8">
    <source>
        <dbReference type="Proteomes" id="UP000245680"/>
    </source>
</evidence>
<sequence>MDRMIYTALNALAVRRDTKITQANNLANQTVPGFRRDLPNEGGTRFLQTDGIGSTRAFRVEDGPAGFSDEAGFLNPTGEALDVAIADEGYFYAQPQDGEPSLTRRGDLRVGADGILRNGAGDAMLDVNLAPQQVPPFRSMLINGLGEVRIEPMNGVPGETQLIGTLATVVPGKDVTLRKSLDGRIRVPDGALPPPNQQAEVLQGTLEGSNVNPVEELISSIEIQREFELGVRMMSTAKEMDEAGARLMRAPE</sequence>
<dbReference type="Proteomes" id="UP000245680">
    <property type="component" value="Unassembled WGS sequence"/>
</dbReference>
<evidence type="ECO:0000313" key="7">
    <source>
        <dbReference type="EMBL" id="PWR02570.1"/>
    </source>
</evidence>